<dbReference type="EMBL" id="UFWD01000001">
    <property type="protein sequence ID" value="SUY25608.1"/>
    <property type="molecule type" value="Genomic_DNA"/>
</dbReference>
<keyword evidence="3" id="KW-0238">DNA-binding</keyword>
<sequence length="116" mass="13048">MPINSFENYPMTWKPKLDNRKPPIYKTLAMLLEEDIKRGNLNPGDKLPPQRELADFLDLNLSTITRAFKLCEEKGLICAKVGKGTFISSDVNVSNKLLYQTESKDIIELGTSSSSI</sequence>
<protein>
    <submittedName>
        <fullName evidence="6">GntR family transcriptional regulator</fullName>
    </submittedName>
</protein>
<dbReference type="InterPro" id="IPR051446">
    <property type="entry name" value="HTH_trans_reg/aminotransferase"/>
</dbReference>
<dbReference type="Pfam" id="PF00392">
    <property type="entry name" value="GntR"/>
    <property type="match status" value="1"/>
</dbReference>
<gene>
    <name evidence="6" type="primary">pdhR_1</name>
    <name evidence="6" type="ORF">NCTC13307_02967</name>
</gene>
<evidence type="ECO:0000256" key="2">
    <source>
        <dbReference type="ARBA" id="ARBA00023015"/>
    </source>
</evidence>
<keyword evidence="2" id="KW-0805">Transcription regulation</keyword>
<dbReference type="SUPFAM" id="SSF46785">
    <property type="entry name" value="Winged helix' DNA-binding domain"/>
    <property type="match status" value="1"/>
</dbReference>
<dbReference type="InterPro" id="IPR036388">
    <property type="entry name" value="WH-like_DNA-bd_sf"/>
</dbReference>
<feature type="domain" description="HTH gntR-type" evidence="5">
    <location>
        <begin position="22"/>
        <end position="90"/>
    </location>
</feature>
<evidence type="ECO:0000313" key="6">
    <source>
        <dbReference type="EMBL" id="SUY25608.1"/>
    </source>
</evidence>
<dbReference type="PANTHER" id="PTHR46577">
    <property type="entry name" value="HTH-TYPE TRANSCRIPTIONAL REGULATORY PROTEIN GABR"/>
    <property type="match status" value="1"/>
</dbReference>
<dbReference type="GO" id="GO:0003700">
    <property type="term" value="F:DNA-binding transcription factor activity"/>
    <property type="evidence" value="ECO:0007669"/>
    <property type="project" value="InterPro"/>
</dbReference>
<proteinExistence type="predicted"/>
<dbReference type="InterPro" id="IPR036390">
    <property type="entry name" value="WH_DNA-bd_sf"/>
</dbReference>
<evidence type="ECO:0000256" key="1">
    <source>
        <dbReference type="ARBA" id="ARBA00022898"/>
    </source>
</evidence>
<evidence type="ECO:0000256" key="4">
    <source>
        <dbReference type="ARBA" id="ARBA00023163"/>
    </source>
</evidence>
<name>A0A381IDN5_CLODI</name>
<dbReference type="Gene3D" id="1.10.10.10">
    <property type="entry name" value="Winged helix-like DNA-binding domain superfamily/Winged helix DNA-binding domain"/>
    <property type="match status" value="1"/>
</dbReference>
<dbReference type="PANTHER" id="PTHR46577:SF1">
    <property type="entry name" value="HTH-TYPE TRANSCRIPTIONAL REGULATORY PROTEIN GABR"/>
    <property type="match status" value="1"/>
</dbReference>
<dbReference type="SMART" id="SM00345">
    <property type="entry name" value="HTH_GNTR"/>
    <property type="match status" value="1"/>
</dbReference>
<dbReference type="CDD" id="cd07377">
    <property type="entry name" value="WHTH_GntR"/>
    <property type="match status" value="1"/>
</dbReference>
<reference evidence="6" key="1">
    <citation type="submission" date="2018-06" db="EMBL/GenBank/DDBJ databases">
        <authorList>
            <consortium name="Pathogen Informatics"/>
            <person name="Doyle S."/>
        </authorList>
    </citation>
    <scope>NUCLEOTIDE SEQUENCE</scope>
    <source>
        <strain evidence="6">NCTC13307</strain>
    </source>
</reference>
<evidence type="ECO:0000256" key="3">
    <source>
        <dbReference type="ARBA" id="ARBA00023125"/>
    </source>
</evidence>
<keyword evidence="4" id="KW-0804">Transcription</keyword>
<organism evidence="6">
    <name type="scientific">Clostridioides difficile</name>
    <name type="common">Peptoclostridium difficile</name>
    <dbReference type="NCBI Taxonomy" id="1496"/>
    <lineage>
        <taxon>Bacteria</taxon>
        <taxon>Bacillati</taxon>
        <taxon>Bacillota</taxon>
        <taxon>Clostridia</taxon>
        <taxon>Peptostreptococcales</taxon>
        <taxon>Peptostreptococcaceae</taxon>
        <taxon>Clostridioides</taxon>
    </lineage>
</organism>
<accession>A0A381IDN5</accession>
<dbReference type="AlphaFoldDB" id="A0A381IDN5"/>
<dbReference type="PROSITE" id="PS50949">
    <property type="entry name" value="HTH_GNTR"/>
    <property type="match status" value="1"/>
</dbReference>
<evidence type="ECO:0000259" key="5">
    <source>
        <dbReference type="PROSITE" id="PS50949"/>
    </source>
</evidence>
<dbReference type="InterPro" id="IPR000524">
    <property type="entry name" value="Tscrpt_reg_HTH_GntR"/>
</dbReference>
<keyword evidence="1" id="KW-0663">Pyridoxal phosphate</keyword>
<dbReference type="GO" id="GO:0003677">
    <property type="term" value="F:DNA binding"/>
    <property type="evidence" value="ECO:0007669"/>
    <property type="project" value="UniProtKB-KW"/>
</dbReference>